<dbReference type="Proteomes" id="UP000663832">
    <property type="component" value="Unassembled WGS sequence"/>
</dbReference>
<evidence type="ECO:0000313" key="4">
    <source>
        <dbReference type="EMBL" id="CAF1534919.1"/>
    </source>
</evidence>
<dbReference type="AlphaFoldDB" id="A0A813XWW5"/>
<dbReference type="Gene3D" id="3.40.50.1820">
    <property type="entry name" value="alpha/beta hydrolase"/>
    <property type="match status" value="1"/>
</dbReference>
<evidence type="ECO:0000313" key="3">
    <source>
        <dbReference type="EMBL" id="CAF0879727.1"/>
    </source>
</evidence>
<feature type="domain" description="AB hydrolase-1" evidence="2">
    <location>
        <begin position="89"/>
        <end position="141"/>
    </location>
</feature>
<dbReference type="EMBL" id="CAJNOM010000659">
    <property type="protein sequence ID" value="CAF1534919.1"/>
    <property type="molecule type" value="Genomic_DNA"/>
</dbReference>
<dbReference type="PANTHER" id="PTHR47533">
    <property type="entry name" value="PROTEIN CBG21859"/>
    <property type="match status" value="1"/>
</dbReference>
<keyword evidence="5" id="KW-1185">Reference proteome</keyword>
<dbReference type="OrthoDB" id="6431331at2759"/>
<evidence type="ECO:0000313" key="6">
    <source>
        <dbReference type="Proteomes" id="UP000663877"/>
    </source>
</evidence>
<evidence type="ECO:0000259" key="2">
    <source>
        <dbReference type="Pfam" id="PF00561"/>
    </source>
</evidence>
<dbReference type="Proteomes" id="UP000663877">
    <property type="component" value="Unassembled WGS sequence"/>
</dbReference>
<evidence type="ECO:0000313" key="5">
    <source>
        <dbReference type="Proteomes" id="UP000663832"/>
    </source>
</evidence>
<dbReference type="InterPro" id="IPR029058">
    <property type="entry name" value="AB_hydrolase_fold"/>
</dbReference>
<organism evidence="3 6">
    <name type="scientific">Adineta steineri</name>
    <dbReference type="NCBI Taxonomy" id="433720"/>
    <lineage>
        <taxon>Eukaryota</taxon>
        <taxon>Metazoa</taxon>
        <taxon>Spiralia</taxon>
        <taxon>Gnathifera</taxon>
        <taxon>Rotifera</taxon>
        <taxon>Eurotatoria</taxon>
        <taxon>Bdelloidea</taxon>
        <taxon>Adinetida</taxon>
        <taxon>Adinetidae</taxon>
        <taxon>Adineta</taxon>
    </lineage>
</organism>
<accession>A0A813XWW5</accession>
<proteinExistence type="predicted"/>
<protein>
    <recommendedName>
        <fullName evidence="2">AB hydrolase-1 domain-containing protein</fullName>
    </recommendedName>
</protein>
<dbReference type="PANTHER" id="PTHR47533:SF4">
    <property type="entry name" value="AB HYDROLASE-1 DOMAIN-CONTAINING PROTEIN"/>
    <property type="match status" value="1"/>
</dbReference>
<dbReference type="Pfam" id="PF00561">
    <property type="entry name" value="Abhydrolase_1"/>
    <property type="match status" value="1"/>
</dbReference>
<name>A0A813XWW5_9BILA</name>
<gene>
    <name evidence="3" type="ORF">BJG266_LOCUS9359</name>
    <name evidence="4" type="ORF">QVE165_LOCUS45832</name>
</gene>
<dbReference type="EMBL" id="CAJNOI010000030">
    <property type="protein sequence ID" value="CAF0879727.1"/>
    <property type="molecule type" value="Genomic_DNA"/>
</dbReference>
<feature type="compositionally biased region" description="Basic and acidic residues" evidence="1">
    <location>
        <begin position="428"/>
        <end position="456"/>
    </location>
</feature>
<reference evidence="3" key="1">
    <citation type="submission" date="2021-02" db="EMBL/GenBank/DDBJ databases">
        <authorList>
            <person name="Nowell W R."/>
        </authorList>
    </citation>
    <scope>NUCLEOTIDE SEQUENCE</scope>
</reference>
<dbReference type="InterPro" id="IPR000073">
    <property type="entry name" value="AB_hydrolase_1"/>
</dbReference>
<evidence type="ECO:0000256" key="1">
    <source>
        <dbReference type="SAM" id="MobiDB-lite"/>
    </source>
</evidence>
<dbReference type="SUPFAM" id="SSF53474">
    <property type="entry name" value="alpha/beta-Hydrolases"/>
    <property type="match status" value="1"/>
</dbReference>
<comment type="caution">
    <text evidence="3">The sequence shown here is derived from an EMBL/GenBank/DDBJ whole genome shotgun (WGS) entry which is preliminary data.</text>
</comment>
<sequence length="456" mass="52590">MYIRLTNPSLHLSLFFKHVKTFSTISSNIVKQYPNYSERQLDVVINTAAGDEFIEIDRETTIKVARPATFLRANVNYVDTNPLGDKNQPIVLLVHGYPGTHESTRNFIEEFQQRNFRCIAPDMPYCGKTKMPLWSGLIWKNSVLLRARFLGELLKLIMGDKLIPIHTVIGFHENAYTLMSLIDQYEYFRCKSLVMVDPAPRKLIRFLPLAKFAFDFGRIPLHWPVAKYLLKILGYKELLKYSQREIMGALRIWMLEDTNQYDAYIHNLWLSRLQTLVILSEEDKILDKNLLDALIKDLAVEPFNKSNMANAVIKKYACNHNELLTDRISYVANDIETFLSMPFKSPSATMTSSTITKEKERKQYVQTATNNSEKSKSNIEFDETSYKRASTNDFFAKAFGPTQSELKPSQSHSIRSAAEKIAGGFFERPSHDAPRETLASVKEEMRKKKIRIETKN</sequence>
<feature type="region of interest" description="Disordered" evidence="1">
    <location>
        <begin position="425"/>
        <end position="456"/>
    </location>
</feature>